<protein>
    <submittedName>
        <fullName evidence="2">Uncharacterized protein</fullName>
    </submittedName>
</protein>
<feature type="transmembrane region" description="Helical" evidence="1">
    <location>
        <begin position="114"/>
        <end position="134"/>
    </location>
</feature>
<keyword evidence="1" id="KW-0472">Membrane</keyword>
<name>A0AB39PBJ2_9ACTN</name>
<evidence type="ECO:0000313" key="2">
    <source>
        <dbReference type="EMBL" id="XDQ27153.1"/>
    </source>
</evidence>
<evidence type="ECO:0000256" key="1">
    <source>
        <dbReference type="SAM" id="Phobius"/>
    </source>
</evidence>
<organism evidence="2">
    <name type="scientific">Streptomyces sp. R21</name>
    <dbReference type="NCBI Taxonomy" id="3238627"/>
    <lineage>
        <taxon>Bacteria</taxon>
        <taxon>Bacillati</taxon>
        <taxon>Actinomycetota</taxon>
        <taxon>Actinomycetes</taxon>
        <taxon>Kitasatosporales</taxon>
        <taxon>Streptomycetaceae</taxon>
        <taxon>Streptomyces</taxon>
    </lineage>
</organism>
<dbReference type="EMBL" id="CP163435">
    <property type="protein sequence ID" value="XDQ27153.1"/>
    <property type="molecule type" value="Genomic_DNA"/>
</dbReference>
<feature type="transmembrane region" description="Helical" evidence="1">
    <location>
        <begin position="88"/>
        <end position="108"/>
    </location>
</feature>
<sequence length="362" mass="38205">MRRSTPLTRALGSALLACAGTTLLLVYVRYDAPAPRWDMLAAAGAALPLAALWALACRTAPALGRSTNGATVSDAPPRKLPLPKRDRGTVAAAVLLALTPVTLARFAAGAHGSVFGGAVILLVLVVSLKLAGTLRRQTSNATTRRKLRVLAEDAAAGEVHAVRARMGEPVMMRLSEKGSEPGAVSVSYWHWAVLHADGKEIRMSGPRSDVAGAATRFAGQEGWLCLSTRWRLIDDEQPAAFVADSGETWMGLTDPDEVRRHLTSDARATSGALATRPVPRAAKFRPAVHLPVLGGASGAVLLTLPVLLRGEDLPAGLPWLLCALAAVPLYWGVIRGVGDGARQAGQRDVEWTLREETDPSIA</sequence>
<reference evidence="2" key="1">
    <citation type="submission" date="2024-07" db="EMBL/GenBank/DDBJ databases">
        <authorList>
            <person name="Yu S.T."/>
        </authorList>
    </citation>
    <scope>NUCLEOTIDE SEQUENCE</scope>
    <source>
        <strain evidence="2">R21</strain>
    </source>
</reference>
<accession>A0AB39PBJ2</accession>
<keyword evidence="1" id="KW-1133">Transmembrane helix</keyword>
<dbReference type="RefSeq" id="WP_369234411.1">
    <property type="nucleotide sequence ID" value="NZ_CP163435.1"/>
</dbReference>
<feature type="transmembrane region" description="Helical" evidence="1">
    <location>
        <begin position="313"/>
        <end position="333"/>
    </location>
</feature>
<keyword evidence="1" id="KW-0812">Transmembrane</keyword>
<gene>
    <name evidence="2" type="ORF">AB5J56_21645</name>
</gene>
<feature type="transmembrane region" description="Helical" evidence="1">
    <location>
        <begin position="39"/>
        <end position="56"/>
    </location>
</feature>
<feature type="transmembrane region" description="Helical" evidence="1">
    <location>
        <begin position="7"/>
        <end position="27"/>
    </location>
</feature>
<feature type="transmembrane region" description="Helical" evidence="1">
    <location>
        <begin position="287"/>
        <end position="307"/>
    </location>
</feature>
<dbReference type="AlphaFoldDB" id="A0AB39PBJ2"/>
<proteinExistence type="predicted"/>